<evidence type="ECO:0000256" key="4">
    <source>
        <dbReference type="PIRSR" id="PIRSR600542-1"/>
    </source>
</evidence>
<dbReference type="RefSeq" id="XP_036673205.3">
    <property type="nucleotide sequence ID" value="XM_036817310.3"/>
</dbReference>
<dbReference type="PANTHER" id="PTHR22589:SF67">
    <property type="entry name" value="PEROXISOMAL CARNITINE O-OCTANOYLTRANSFERASE"/>
    <property type="match status" value="1"/>
</dbReference>
<evidence type="ECO:0000259" key="5">
    <source>
        <dbReference type="Pfam" id="PF00755"/>
    </source>
</evidence>
<feature type="domain" description="Choline/carnitine acyltransferase" evidence="5">
    <location>
        <begin position="26"/>
        <end position="598"/>
    </location>
</feature>
<sequence length="618" mass="71042">MDRASLYFMSKDDKNTFDFDETLPSLPLPELKDTMERYYTCIQPFGTKEELAQARGTIDEFQKGVGAELHERLKKRAASMRNWLGSWWEDYGYHLIRMPLLPYQLMVMPAQLEIVGVPETPEYMLKSLARHIFYTLEFWDLTRTSSIKPLSSNGGKIKYSSALYKNFFSTCRVPGEEQDHIEKHFLTKDEGKTPSHILVSGKGRQFIFDCVHEDDTILTAPEILVVLQRLRSILDLEPLGDCVPTLSHDDRTSWARNRNRLREISAENKETLLLVESASMEICWYEQSPKDYEESSQLGLFGDLHSRWADRSSSIIAFRNGRCNWTGEHSCYDGTVSISFATFIQLSFLEVPEPDWSQAESGEMVELKELKFQLDDSLKSDIKRVQKDIDDRGIDVTTTFTVFDDYGKDFMKTHRLHPDSFVQVVMQWAYYRMHKEIAPTYETALMRQYYNGRTETLRSCTAAVAEFLRASSNKQVGDMSLARAFRKAVDEHKHFMNEARKGHGIDRHLFGLWCAAYENKMDIPAFFDDPMYSKSGGGGNFVLSSSTLGFTANVGFVAPMLFDGYGVFYSITSEAVFINTTAYRDSIKTSARKFNDIFKDSFRRISVLLEQLAKESKL</sequence>
<dbReference type="SUPFAM" id="SSF52777">
    <property type="entry name" value="CoA-dependent acyltransferases"/>
    <property type="match status" value="2"/>
</dbReference>
<dbReference type="Proteomes" id="UP001652628">
    <property type="component" value="Chromosome 3"/>
</dbReference>
<evidence type="ECO:0000313" key="8">
    <source>
        <dbReference type="RefSeq" id="XP_065721343.2"/>
    </source>
</evidence>
<feature type="active site" description="Proton acceptor" evidence="4">
    <location>
        <position position="329"/>
    </location>
</feature>
<dbReference type="AlphaFoldDB" id="A0AB40A7Q0"/>
<dbReference type="PROSITE" id="PS00439">
    <property type="entry name" value="ACYLTRANSF_C_1"/>
    <property type="match status" value="1"/>
</dbReference>
<dbReference type="InterPro" id="IPR023213">
    <property type="entry name" value="CAT-like_dom_sf"/>
</dbReference>
<reference evidence="7 8" key="1">
    <citation type="submission" date="2025-05" db="UniProtKB">
        <authorList>
            <consortium name="RefSeq"/>
        </authorList>
    </citation>
    <scope>IDENTIFICATION</scope>
</reference>
<proteinExistence type="inferred from homology"/>
<dbReference type="RefSeq" id="XP_065721343.2">
    <property type="nucleotide sequence ID" value="XM_065865271.2"/>
</dbReference>
<keyword evidence="2" id="KW-0808">Transferase</keyword>
<dbReference type="Gene3D" id="3.30.559.70">
    <property type="entry name" value="Choline/Carnitine o-acyltransferase, domain 2"/>
    <property type="match status" value="1"/>
</dbReference>
<comment type="similarity">
    <text evidence="1">Belongs to the carnitine/choline acetyltransferase family.</text>
</comment>
<protein>
    <submittedName>
        <fullName evidence="7 8">Peroxisomal carnitine O-octanoyltransferase</fullName>
    </submittedName>
</protein>
<dbReference type="PANTHER" id="PTHR22589">
    <property type="entry name" value="CARNITINE O-ACYLTRANSFERASE"/>
    <property type="match status" value="1"/>
</dbReference>
<evidence type="ECO:0000313" key="7">
    <source>
        <dbReference type="RefSeq" id="XP_036673205.3"/>
    </source>
</evidence>
<keyword evidence="6" id="KW-1185">Reference proteome</keyword>
<evidence type="ECO:0000256" key="3">
    <source>
        <dbReference type="ARBA" id="ARBA00023315"/>
    </source>
</evidence>
<dbReference type="InterPro" id="IPR042231">
    <property type="entry name" value="Cho/carn_acyl_trans_2"/>
</dbReference>
<evidence type="ECO:0000313" key="6">
    <source>
        <dbReference type="Proteomes" id="UP001652628"/>
    </source>
</evidence>
<organism evidence="6 7">
    <name type="scientific">Drosophila suzukii</name>
    <name type="common">Spotted-wing drosophila fruit fly</name>
    <dbReference type="NCBI Taxonomy" id="28584"/>
    <lineage>
        <taxon>Eukaryota</taxon>
        <taxon>Metazoa</taxon>
        <taxon>Ecdysozoa</taxon>
        <taxon>Arthropoda</taxon>
        <taxon>Hexapoda</taxon>
        <taxon>Insecta</taxon>
        <taxon>Pterygota</taxon>
        <taxon>Neoptera</taxon>
        <taxon>Endopterygota</taxon>
        <taxon>Diptera</taxon>
        <taxon>Brachycera</taxon>
        <taxon>Muscomorpha</taxon>
        <taxon>Ephydroidea</taxon>
        <taxon>Drosophilidae</taxon>
        <taxon>Drosophila</taxon>
        <taxon>Sophophora</taxon>
    </lineage>
</organism>
<keyword evidence="3" id="KW-0012">Acyltransferase</keyword>
<dbReference type="Pfam" id="PF00755">
    <property type="entry name" value="Carn_acyltransf"/>
    <property type="match status" value="1"/>
</dbReference>
<evidence type="ECO:0000256" key="1">
    <source>
        <dbReference type="ARBA" id="ARBA00005232"/>
    </source>
</evidence>
<dbReference type="Gene3D" id="3.30.559.10">
    <property type="entry name" value="Chloramphenicol acetyltransferase-like domain"/>
    <property type="match status" value="1"/>
</dbReference>
<accession>A0AB40A7Q0</accession>
<dbReference type="InterPro" id="IPR039551">
    <property type="entry name" value="Cho/carn_acyl_trans"/>
</dbReference>
<dbReference type="GeneID" id="108013867"/>
<name>A0AB40A7Q0_DROSZ</name>
<dbReference type="GO" id="GO:0005777">
    <property type="term" value="C:peroxisome"/>
    <property type="evidence" value="ECO:0007669"/>
    <property type="project" value="TreeGrafter"/>
</dbReference>
<evidence type="ECO:0000256" key="2">
    <source>
        <dbReference type="ARBA" id="ARBA00022679"/>
    </source>
</evidence>
<dbReference type="InterPro" id="IPR000542">
    <property type="entry name" value="Carn_acyl_trans"/>
</dbReference>
<dbReference type="GO" id="GO:0008458">
    <property type="term" value="F:carnitine O-octanoyltransferase activity"/>
    <property type="evidence" value="ECO:0007669"/>
    <property type="project" value="TreeGrafter"/>
</dbReference>
<gene>
    <name evidence="7 8" type="primary">CROT</name>
</gene>